<accession>A0A679J0K8</accession>
<dbReference type="Pfam" id="PF13751">
    <property type="entry name" value="DDE_Tnp_1_6"/>
    <property type="match status" value="1"/>
</dbReference>
<protein>
    <recommendedName>
        <fullName evidence="4">Transposase DDE domain-containing protein</fullName>
    </recommendedName>
</protein>
<dbReference type="InterPro" id="IPR047629">
    <property type="entry name" value="IS1182_transpos"/>
</dbReference>
<organism evidence="3">
    <name type="scientific">Methylobacterium bullatum</name>
    <dbReference type="NCBI Taxonomy" id="570505"/>
    <lineage>
        <taxon>Bacteria</taxon>
        <taxon>Pseudomonadati</taxon>
        <taxon>Pseudomonadota</taxon>
        <taxon>Alphaproteobacteria</taxon>
        <taxon>Hyphomicrobiales</taxon>
        <taxon>Methylobacteriaceae</taxon>
        <taxon>Methylobacterium</taxon>
    </lineage>
</organism>
<dbReference type="EMBL" id="LR743504">
    <property type="protein sequence ID" value="CAA2099818.1"/>
    <property type="molecule type" value="Genomic_DNA"/>
</dbReference>
<reference evidence="3" key="1">
    <citation type="submission" date="2019-12" db="EMBL/GenBank/DDBJ databases">
        <authorList>
            <person name="Cremers G."/>
        </authorList>
    </citation>
    <scope>NUCLEOTIDE SEQUENCE</scope>
    <source>
        <strain evidence="3">Mbul1</strain>
    </source>
</reference>
<dbReference type="NCBIfam" id="NF033551">
    <property type="entry name" value="transpos_IS1182"/>
    <property type="match status" value="1"/>
</dbReference>
<gene>
    <name evidence="3" type="ORF">MBUL_00345</name>
</gene>
<feature type="domain" description="Transposase InsH N-terminal" evidence="1">
    <location>
        <begin position="19"/>
        <end position="112"/>
    </location>
</feature>
<evidence type="ECO:0000259" key="2">
    <source>
        <dbReference type="Pfam" id="PF13751"/>
    </source>
</evidence>
<evidence type="ECO:0000313" key="3">
    <source>
        <dbReference type="EMBL" id="CAA2099818.1"/>
    </source>
</evidence>
<evidence type="ECO:0000259" key="1">
    <source>
        <dbReference type="Pfam" id="PF05598"/>
    </source>
</evidence>
<dbReference type="AlphaFoldDB" id="A0A679J0K8"/>
<name>A0A679J0K8_9HYPH</name>
<feature type="domain" description="Transposase DDE" evidence="2">
    <location>
        <begin position="348"/>
        <end position="465"/>
    </location>
</feature>
<dbReference type="PANTHER" id="PTHR33408">
    <property type="entry name" value="TRANSPOSASE"/>
    <property type="match status" value="1"/>
</dbReference>
<dbReference type="PANTHER" id="PTHR33408:SF2">
    <property type="entry name" value="TRANSPOSASE DDE DOMAIN-CONTAINING PROTEIN"/>
    <property type="match status" value="1"/>
</dbReference>
<sequence length="479" mass="53563">MGRFVEGQDRRQSWLLPSSLDDYVTEDNPVRVVEAFIDELDLGILGFTRFEPAATGRPAYDPAMLLKLYLYGYLNRVPSSRRLEREAQRNIEVMWLTGRLVPDHKTIANFRRDNGAAIQAACRQFVVLCRDLRLFAGATVAVDGSKFKAVNNRDRNYTVTKVAKRLEQVDASIARYLATLDRADREGSDAPEARTQRIGEKIAALRRQMAFLRKMQEQIAASEDGQVSLTDPDARSMATSGRGTGIVGYNVQIAVDPEHHLVVAHDVVNEGHDRTQLVPMGDRAKQAIGAEEVVVLTDRGYYNGDEVLVCEGTGILPVMPRADTSGRAKKGLFVRADFVYDAAADHYVCPAGAMLTKSVARSDRHGDIDHYRNLEACHACEVRARCTPEKVKRFKRWKHEAVLEAMQRRLDAMPDAMAVRRSTVEHVFGTLKAWMGSTPFLTKGLNGVRTEMSLAILAYNVKRMIRLFGAAWLIQAIRA</sequence>
<evidence type="ECO:0008006" key="4">
    <source>
        <dbReference type="Google" id="ProtNLM"/>
    </source>
</evidence>
<proteinExistence type="predicted"/>
<dbReference type="InterPro" id="IPR008490">
    <property type="entry name" value="Transposase_InsH_N"/>
</dbReference>
<dbReference type="InterPro" id="IPR025668">
    <property type="entry name" value="Tnp_DDE_dom"/>
</dbReference>
<dbReference type="Pfam" id="PF05598">
    <property type="entry name" value="DUF772"/>
    <property type="match status" value="1"/>
</dbReference>